<dbReference type="Gene3D" id="3.30.465.10">
    <property type="match status" value="1"/>
</dbReference>
<evidence type="ECO:0000313" key="7">
    <source>
        <dbReference type="EMBL" id="GIG92152.1"/>
    </source>
</evidence>
<dbReference type="Proteomes" id="UP000646749">
    <property type="component" value="Unassembled WGS sequence"/>
</dbReference>
<dbReference type="InterPro" id="IPR036318">
    <property type="entry name" value="FAD-bd_PCMH-like_sf"/>
</dbReference>
<comment type="similarity">
    <text evidence="2">Belongs to the oxygen-dependent FAD-linked oxidoreductase family.</text>
</comment>
<dbReference type="InterPro" id="IPR016166">
    <property type="entry name" value="FAD-bd_PCMH"/>
</dbReference>
<evidence type="ECO:0000256" key="2">
    <source>
        <dbReference type="ARBA" id="ARBA00005466"/>
    </source>
</evidence>
<comment type="caution">
    <text evidence="7">The sequence shown here is derived from an EMBL/GenBank/DDBJ whole genome shotgun (WGS) entry which is preliminary data.</text>
</comment>
<evidence type="ECO:0000259" key="6">
    <source>
        <dbReference type="PROSITE" id="PS51387"/>
    </source>
</evidence>
<dbReference type="InterPro" id="IPR016169">
    <property type="entry name" value="FAD-bd_PCMH_sub2"/>
</dbReference>
<dbReference type="CDD" id="cd01097">
    <property type="entry name" value="Tetrahydromethanopterin_reductase"/>
    <property type="match status" value="1"/>
</dbReference>
<evidence type="ECO:0000256" key="5">
    <source>
        <dbReference type="ARBA" id="ARBA00023002"/>
    </source>
</evidence>
<evidence type="ECO:0000256" key="4">
    <source>
        <dbReference type="ARBA" id="ARBA00022827"/>
    </source>
</evidence>
<keyword evidence="8" id="KW-1185">Reference proteome</keyword>
<protein>
    <recommendedName>
        <fullName evidence="6">FAD-binding PCMH-type domain-containing protein</fullName>
    </recommendedName>
</protein>
<dbReference type="InterPro" id="IPR036661">
    <property type="entry name" value="Luciferase-like_sf"/>
</dbReference>
<dbReference type="PROSITE" id="PS00862">
    <property type="entry name" value="OX2_COVAL_FAD"/>
    <property type="match status" value="1"/>
</dbReference>
<evidence type="ECO:0000313" key="8">
    <source>
        <dbReference type="Proteomes" id="UP000646749"/>
    </source>
</evidence>
<dbReference type="PANTHER" id="PTHR42973:SF39">
    <property type="entry name" value="FAD-BINDING PCMH-TYPE DOMAIN-CONTAINING PROTEIN"/>
    <property type="match status" value="1"/>
</dbReference>
<proteinExistence type="inferred from homology"/>
<dbReference type="Gene3D" id="3.20.20.30">
    <property type="entry name" value="Luciferase-like domain"/>
    <property type="match status" value="1"/>
</dbReference>
<gene>
    <name evidence="7" type="ORF">Pen02_70880</name>
</gene>
<dbReference type="PANTHER" id="PTHR42973">
    <property type="entry name" value="BINDING OXIDOREDUCTASE, PUTATIVE (AFU_ORTHOLOGUE AFUA_1G17690)-RELATED"/>
    <property type="match status" value="1"/>
</dbReference>
<evidence type="ECO:0000256" key="3">
    <source>
        <dbReference type="ARBA" id="ARBA00022630"/>
    </source>
</evidence>
<accession>A0ABQ4EBP7</accession>
<keyword evidence="4" id="KW-0274">FAD</keyword>
<dbReference type="InterPro" id="IPR011251">
    <property type="entry name" value="Luciferase-like_dom"/>
</dbReference>
<dbReference type="InterPro" id="IPR006093">
    <property type="entry name" value="Oxy_OxRdtase_FAD_BS"/>
</dbReference>
<dbReference type="Pfam" id="PF01565">
    <property type="entry name" value="FAD_binding_4"/>
    <property type="match status" value="1"/>
</dbReference>
<organism evidence="7 8">
    <name type="scientific">Plantactinospora endophytica</name>
    <dbReference type="NCBI Taxonomy" id="673535"/>
    <lineage>
        <taxon>Bacteria</taxon>
        <taxon>Bacillati</taxon>
        <taxon>Actinomycetota</taxon>
        <taxon>Actinomycetes</taxon>
        <taxon>Micromonosporales</taxon>
        <taxon>Micromonosporaceae</taxon>
        <taxon>Plantactinospora</taxon>
    </lineage>
</organism>
<dbReference type="Gene3D" id="3.30.43.10">
    <property type="entry name" value="Uridine Diphospho-n-acetylenolpyruvylglucosamine Reductase, domain 2"/>
    <property type="match status" value="1"/>
</dbReference>
<sequence length="765" mass="82402">MPDYGHQLLFGAFITPGAQAPERAVGLAELAESAGLDLATFQDHPYNPAFLDTWTLLSWVAARTQRIRVSANVLNLPLRPPAVLARAAASLDLLAKGRFELGLGAGAFWDAIEGMGGRRLGTGQGVDALSEAIDVLRGVWDSTAGPLRLSGKHYPVPGMRRGPAPAHDIGIWLGAYKPRMLALTGRKGDGWLPTQEYLDTPDRATANRLIDEAAVAAGRDPRQIRRLLNIMQVDFSPTGRGFLQGPPEQWVDQLLPLVLDEGFSAFLIGRDDPRLLQTFGEEVAPALREAVATERRKNDTPTGPVRPAIALARRQPGIDYDALPAALADRAIEPGDPEYDRVRHSYSHQGSPALVIRPENPAEVAEALGYARSQQVTISVRSGGHGISGRSTNDGGIVLDMSKLNRVEVLDRATRRIRLEPGARWGHVAQALAPYGLAMSSGDYGDVGVGGLATTAGIGYLARRYGLTIDHVVAAEIVTADGRLLRADREQHADLFWAIRGAGGNFGVVTALELEAYEVGNVVYAQLVVDASEPAELLGRWGRLVEDAPREITSFLSLFPNRRGGPPMAQVTLVYAGDDVEAAEAALRPFLELGPILDQQAQLVPYPAIVAPPGNQHHGQGLADTHSGLLPHITAPAADAVAKMIRSGDVLVVQFRSVGGAVNDVARDETAYPHRTQNFSVLAATVPERRARLDRLWADLYPHLDGMYLSFEADTAPERLLDAFPEPTLGRLRAVKAVYDPDNVFDRNFPVPPAVPDDTEAALVP</sequence>
<comment type="cofactor">
    <cofactor evidence="1">
        <name>FAD</name>
        <dbReference type="ChEBI" id="CHEBI:57692"/>
    </cofactor>
</comment>
<dbReference type="SUPFAM" id="SSF56176">
    <property type="entry name" value="FAD-binding/transporter-associated domain-like"/>
    <property type="match status" value="1"/>
</dbReference>
<dbReference type="InterPro" id="IPR006094">
    <property type="entry name" value="Oxid_FAD_bind_N"/>
</dbReference>
<reference evidence="7 8" key="1">
    <citation type="submission" date="2021-01" db="EMBL/GenBank/DDBJ databases">
        <title>Whole genome shotgun sequence of Plantactinospora endophytica NBRC 110450.</title>
        <authorList>
            <person name="Komaki H."/>
            <person name="Tamura T."/>
        </authorList>
    </citation>
    <scope>NUCLEOTIDE SEQUENCE [LARGE SCALE GENOMIC DNA]</scope>
    <source>
        <strain evidence="7 8">NBRC 110450</strain>
    </source>
</reference>
<keyword evidence="5" id="KW-0560">Oxidoreductase</keyword>
<dbReference type="InterPro" id="IPR016167">
    <property type="entry name" value="FAD-bd_PCMH_sub1"/>
</dbReference>
<dbReference type="Gene3D" id="3.40.462.20">
    <property type="match status" value="1"/>
</dbReference>
<dbReference type="SUPFAM" id="SSF51679">
    <property type="entry name" value="Bacterial luciferase-like"/>
    <property type="match status" value="1"/>
</dbReference>
<dbReference type="EMBL" id="BONW01000042">
    <property type="protein sequence ID" value="GIG92152.1"/>
    <property type="molecule type" value="Genomic_DNA"/>
</dbReference>
<dbReference type="Pfam" id="PF00296">
    <property type="entry name" value="Bac_luciferase"/>
    <property type="match status" value="1"/>
</dbReference>
<dbReference type="RefSeq" id="WP_203870515.1">
    <property type="nucleotide sequence ID" value="NZ_BONW01000042.1"/>
</dbReference>
<evidence type="ECO:0000256" key="1">
    <source>
        <dbReference type="ARBA" id="ARBA00001974"/>
    </source>
</evidence>
<name>A0ABQ4EBP7_9ACTN</name>
<feature type="domain" description="FAD-binding PCMH-type" evidence="6">
    <location>
        <begin position="348"/>
        <end position="519"/>
    </location>
</feature>
<dbReference type="InterPro" id="IPR050416">
    <property type="entry name" value="FAD-linked_Oxidoreductase"/>
</dbReference>
<keyword evidence="3" id="KW-0285">Flavoprotein</keyword>
<dbReference type="PROSITE" id="PS51387">
    <property type="entry name" value="FAD_PCMH"/>
    <property type="match status" value="1"/>
</dbReference>